<comment type="caution">
    <text evidence="3">The sequence shown here is derived from an EMBL/GenBank/DDBJ whole genome shotgun (WGS) entry which is preliminary data.</text>
</comment>
<reference evidence="4" key="1">
    <citation type="journal article" date="2019" name="Int. J. Syst. Evol. Microbiol.">
        <title>The Global Catalogue of Microorganisms (GCM) 10K type strain sequencing project: providing services to taxonomists for standard genome sequencing and annotation.</title>
        <authorList>
            <consortium name="The Broad Institute Genomics Platform"/>
            <consortium name="The Broad Institute Genome Sequencing Center for Infectious Disease"/>
            <person name="Wu L."/>
            <person name="Ma J."/>
        </authorList>
    </citation>
    <scope>NUCLEOTIDE SEQUENCE [LARGE SCALE GENOMIC DNA]</scope>
    <source>
        <strain evidence="4">JCM 18952</strain>
    </source>
</reference>
<evidence type="ECO:0000313" key="3">
    <source>
        <dbReference type="EMBL" id="GAA5228939.1"/>
    </source>
</evidence>
<name>A0ABP9TUY0_9MICC</name>
<feature type="compositionally biased region" description="Basic and acidic residues" evidence="1">
    <location>
        <begin position="189"/>
        <end position="205"/>
    </location>
</feature>
<feature type="region of interest" description="Disordered" evidence="1">
    <location>
        <begin position="177"/>
        <end position="205"/>
    </location>
</feature>
<sequence length="205" mass="21610">MKSRARATLLLVAALGLAGCTGGTAAPESVKRTAEAVPTASAGPSASDAPQVKPVKVLDPETVKSRAITNGRPIVAFDIECQVWKTPIAGTDEQAWANKLNSEFLESNGAKCPDQITFPSYFIESFGPGAPGELVVVAEDDSDRVKSVDIYGEVSELTEIATAVLGDIMDANPDVKTVTATLPPAGKSETSDRREVQRVRAIRNE</sequence>
<feature type="region of interest" description="Disordered" evidence="1">
    <location>
        <begin position="31"/>
        <end position="53"/>
    </location>
</feature>
<evidence type="ECO:0000256" key="1">
    <source>
        <dbReference type="SAM" id="MobiDB-lite"/>
    </source>
</evidence>
<keyword evidence="2" id="KW-0732">Signal</keyword>
<gene>
    <name evidence="3" type="ORF">GCM10025778_34780</name>
</gene>
<feature type="chain" id="PRO_5045903677" description="GerMN domain-containing protein" evidence="2">
    <location>
        <begin position="26"/>
        <end position="205"/>
    </location>
</feature>
<organism evidence="3 4">
    <name type="scientific">Paeniglutamicibacter antarcticus</name>
    <dbReference type="NCBI Taxonomy" id="494023"/>
    <lineage>
        <taxon>Bacteria</taxon>
        <taxon>Bacillati</taxon>
        <taxon>Actinomycetota</taxon>
        <taxon>Actinomycetes</taxon>
        <taxon>Micrococcales</taxon>
        <taxon>Micrococcaceae</taxon>
        <taxon>Paeniglutamicibacter</taxon>
    </lineage>
</organism>
<accession>A0ABP9TUY0</accession>
<dbReference type="EMBL" id="BAABLK010000092">
    <property type="protein sequence ID" value="GAA5228939.1"/>
    <property type="molecule type" value="Genomic_DNA"/>
</dbReference>
<dbReference type="PROSITE" id="PS51257">
    <property type="entry name" value="PROKAR_LIPOPROTEIN"/>
    <property type="match status" value="1"/>
</dbReference>
<evidence type="ECO:0008006" key="5">
    <source>
        <dbReference type="Google" id="ProtNLM"/>
    </source>
</evidence>
<feature type="signal peptide" evidence="2">
    <location>
        <begin position="1"/>
        <end position="25"/>
    </location>
</feature>
<dbReference type="Proteomes" id="UP001501257">
    <property type="component" value="Unassembled WGS sequence"/>
</dbReference>
<evidence type="ECO:0000313" key="4">
    <source>
        <dbReference type="Proteomes" id="UP001501257"/>
    </source>
</evidence>
<protein>
    <recommendedName>
        <fullName evidence="5">GerMN domain-containing protein</fullName>
    </recommendedName>
</protein>
<evidence type="ECO:0000256" key="2">
    <source>
        <dbReference type="SAM" id="SignalP"/>
    </source>
</evidence>
<keyword evidence="4" id="KW-1185">Reference proteome</keyword>
<proteinExistence type="predicted"/>